<name>A0A381UWC9_9ZZZZ</name>
<feature type="region of interest" description="Disordered" evidence="1">
    <location>
        <begin position="1"/>
        <end position="32"/>
    </location>
</feature>
<dbReference type="EMBL" id="UINC01007280">
    <property type="protein sequence ID" value="SVA32435.1"/>
    <property type="molecule type" value="Genomic_DNA"/>
</dbReference>
<protein>
    <submittedName>
        <fullName evidence="2">Uncharacterized protein</fullName>
    </submittedName>
</protein>
<organism evidence="2">
    <name type="scientific">marine metagenome</name>
    <dbReference type="NCBI Taxonomy" id="408172"/>
    <lineage>
        <taxon>unclassified sequences</taxon>
        <taxon>metagenomes</taxon>
        <taxon>ecological metagenomes</taxon>
    </lineage>
</organism>
<proteinExistence type="predicted"/>
<evidence type="ECO:0000256" key="1">
    <source>
        <dbReference type="SAM" id="MobiDB-lite"/>
    </source>
</evidence>
<feature type="non-terminal residue" evidence="2">
    <location>
        <position position="1"/>
    </location>
</feature>
<accession>A0A381UWC9</accession>
<dbReference type="AlphaFoldDB" id="A0A381UWC9"/>
<sequence length="32" mass="3739">VLKDFKTQVSDKSSNRLVKSERMVENTSHLFD</sequence>
<reference evidence="2" key="1">
    <citation type="submission" date="2018-05" db="EMBL/GenBank/DDBJ databases">
        <authorList>
            <person name="Lanie J.A."/>
            <person name="Ng W.-L."/>
            <person name="Kazmierczak K.M."/>
            <person name="Andrzejewski T.M."/>
            <person name="Davidsen T.M."/>
            <person name="Wayne K.J."/>
            <person name="Tettelin H."/>
            <person name="Glass J.I."/>
            <person name="Rusch D."/>
            <person name="Podicherti R."/>
            <person name="Tsui H.-C.T."/>
            <person name="Winkler M.E."/>
        </authorList>
    </citation>
    <scope>NUCLEOTIDE SEQUENCE</scope>
</reference>
<feature type="compositionally biased region" description="Polar residues" evidence="1">
    <location>
        <begin position="7"/>
        <end position="17"/>
    </location>
</feature>
<gene>
    <name evidence="2" type="ORF">METZ01_LOCUS85289</name>
</gene>
<evidence type="ECO:0000313" key="2">
    <source>
        <dbReference type="EMBL" id="SVA32435.1"/>
    </source>
</evidence>